<keyword evidence="2" id="KW-1185">Reference proteome</keyword>
<protein>
    <submittedName>
        <fullName evidence="1">Uncharacterized protein</fullName>
    </submittedName>
</protein>
<reference evidence="1 2" key="1">
    <citation type="journal article" date="2023" name="Mol. Ecol. Resour.">
        <title>Chromosome-level genome assembly of a triploid poplar Populus alba 'Berolinensis'.</title>
        <authorList>
            <person name="Chen S."/>
            <person name="Yu Y."/>
            <person name="Wang X."/>
            <person name="Wang S."/>
            <person name="Zhang T."/>
            <person name="Zhou Y."/>
            <person name="He R."/>
            <person name="Meng N."/>
            <person name="Wang Y."/>
            <person name="Liu W."/>
            <person name="Liu Z."/>
            <person name="Liu J."/>
            <person name="Guo Q."/>
            <person name="Huang H."/>
            <person name="Sederoff R.R."/>
            <person name="Wang G."/>
            <person name="Qu G."/>
            <person name="Chen S."/>
        </authorList>
    </citation>
    <scope>NUCLEOTIDE SEQUENCE [LARGE SCALE GENOMIC DNA]</scope>
    <source>
        <strain evidence="1">SC-2020</strain>
    </source>
</reference>
<organism evidence="1 2">
    <name type="scientific">Populus alba x Populus x berolinensis</name>
    <dbReference type="NCBI Taxonomy" id="444605"/>
    <lineage>
        <taxon>Eukaryota</taxon>
        <taxon>Viridiplantae</taxon>
        <taxon>Streptophyta</taxon>
        <taxon>Embryophyta</taxon>
        <taxon>Tracheophyta</taxon>
        <taxon>Spermatophyta</taxon>
        <taxon>Magnoliopsida</taxon>
        <taxon>eudicotyledons</taxon>
        <taxon>Gunneridae</taxon>
        <taxon>Pentapetalae</taxon>
        <taxon>rosids</taxon>
        <taxon>fabids</taxon>
        <taxon>Malpighiales</taxon>
        <taxon>Salicaceae</taxon>
        <taxon>Saliceae</taxon>
        <taxon>Populus</taxon>
    </lineage>
</organism>
<sequence length="59" mass="6398">MVCDPAYKDLSILTKKFRFGVPNPRQLHVQGSSSSTTGISSPSCVKCNLTSVTYHSVHS</sequence>
<dbReference type="EMBL" id="JAQIZT010000001">
    <property type="protein sequence ID" value="KAJ7011496.1"/>
    <property type="molecule type" value="Genomic_DNA"/>
</dbReference>
<dbReference type="AlphaFoldDB" id="A0AAD6WH08"/>
<gene>
    <name evidence="1" type="ORF">NC653_001816</name>
</gene>
<proteinExistence type="predicted"/>
<accession>A0AAD6WH08</accession>
<dbReference type="Proteomes" id="UP001164929">
    <property type="component" value="Chromosome 1"/>
</dbReference>
<evidence type="ECO:0000313" key="2">
    <source>
        <dbReference type="Proteomes" id="UP001164929"/>
    </source>
</evidence>
<name>A0AAD6WH08_9ROSI</name>
<comment type="caution">
    <text evidence="1">The sequence shown here is derived from an EMBL/GenBank/DDBJ whole genome shotgun (WGS) entry which is preliminary data.</text>
</comment>
<evidence type="ECO:0000313" key="1">
    <source>
        <dbReference type="EMBL" id="KAJ7011496.1"/>
    </source>
</evidence>